<dbReference type="GO" id="GO:0097623">
    <property type="term" value="P:potassium ion export across plasma membrane"/>
    <property type="evidence" value="ECO:0007669"/>
    <property type="project" value="TreeGrafter"/>
</dbReference>
<evidence type="ECO:0000256" key="2">
    <source>
        <dbReference type="ARBA" id="ARBA00005688"/>
    </source>
</evidence>
<accession>A0A3B3ZFB5</accession>
<dbReference type="InterPro" id="IPR000369">
    <property type="entry name" value="K_chnl_KCNE"/>
</dbReference>
<evidence type="ECO:0000313" key="9">
    <source>
        <dbReference type="Proteomes" id="UP000261520"/>
    </source>
</evidence>
<dbReference type="GO" id="GO:0015459">
    <property type="term" value="F:potassium channel regulator activity"/>
    <property type="evidence" value="ECO:0007669"/>
    <property type="project" value="TreeGrafter"/>
</dbReference>
<keyword evidence="3 7" id="KW-0812">Transmembrane</keyword>
<dbReference type="Ensembl" id="ENSPMGT00000003441.1">
    <property type="protein sequence ID" value="ENSPMGP00000003242.1"/>
    <property type="gene ID" value="ENSPMGG00000002812.1"/>
</dbReference>
<comment type="similarity">
    <text evidence="2">Belongs to the potassium channel KCNE family.</text>
</comment>
<evidence type="ECO:0000256" key="1">
    <source>
        <dbReference type="ARBA" id="ARBA00004167"/>
    </source>
</evidence>
<dbReference type="GO" id="GO:1902282">
    <property type="term" value="F:voltage-gated potassium channel activity involved in ventricular cardiac muscle cell action potential repolarization"/>
    <property type="evidence" value="ECO:0007669"/>
    <property type="project" value="TreeGrafter"/>
</dbReference>
<dbReference type="Pfam" id="PF02060">
    <property type="entry name" value="ISK_Channel"/>
    <property type="match status" value="1"/>
</dbReference>
<dbReference type="GO" id="GO:0086091">
    <property type="term" value="P:regulation of heart rate by cardiac conduction"/>
    <property type="evidence" value="ECO:0007669"/>
    <property type="project" value="TreeGrafter"/>
</dbReference>
<name>A0A3B3ZFB5_9GOBI</name>
<evidence type="ECO:0000313" key="8">
    <source>
        <dbReference type="Ensembl" id="ENSPMGP00000003242.1"/>
    </source>
</evidence>
<dbReference type="PANTHER" id="PTHR15282">
    <property type="entry name" value="POTASSIUM VOLTAGE-GATED CHANNEL SUBFAMILY E MEMBER 1, 3"/>
    <property type="match status" value="1"/>
</dbReference>
<dbReference type="GO" id="GO:0060307">
    <property type="term" value="P:regulation of ventricular cardiac muscle cell membrane repolarization"/>
    <property type="evidence" value="ECO:0007669"/>
    <property type="project" value="TreeGrafter"/>
</dbReference>
<dbReference type="GO" id="GO:0005251">
    <property type="term" value="F:delayed rectifier potassium channel activity"/>
    <property type="evidence" value="ECO:0007669"/>
    <property type="project" value="TreeGrafter"/>
</dbReference>
<dbReference type="Proteomes" id="UP000261520">
    <property type="component" value="Unplaced"/>
</dbReference>
<dbReference type="AlphaFoldDB" id="A0A3B3ZFB5"/>
<evidence type="ECO:0000256" key="6">
    <source>
        <dbReference type="SAM" id="MobiDB-lite"/>
    </source>
</evidence>
<keyword evidence="9" id="KW-1185">Reference proteome</keyword>
<sequence length="152" mass="17382">MQKANSTSAHPRLRQLTSTPHPSAPSDGNAFLYILIVLSFYGFFLSAIMFGYFHSKRKEKRRTNIFTKLVHDNEKREWGALPKKHSLTFSSPVPVGFCFIHTCFSQTENTLFHLVMSSCGNTGSASLHFKLHTSSRESYGRFQTWNFQTLLN</sequence>
<proteinExistence type="inferred from homology"/>
<evidence type="ECO:0000256" key="4">
    <source>
        <dbReference type="ARBA" id="ARBA00022989"/>
    </source>
</evidence>
<organism evidence="8 9">
    <name type="scientific">Periophthalmus magnuspinnatus</name>
    <dbReference type="NCBI Taxonomy" id="409849"/>
    <lineage>
        <taxon>Eukaryota</taxon>
        <taxon>Metazoa</taxon>
        <taxon>Chordata</taxon>
        <taxon>Craniata</taxon>
        <taxon>Vertebrata</taxon>
        <taxon>Euteleostomi</taxon>
        <taxon>Actinopterygii</taxon>
        <taxon>Neopterygii</taxon>
        <taxon>Teleostei</taxon>
        <taxon>Neoteleostei</taxon>
        <taxon>Acanthomorphata</taxon>
        <taxon>Gobiaria</taxon>
        <taxon>Gobiiformes</taxon>
        <taxon>Gobioidei</taxon>
        <taxon>Gobiidae</taxon>
        <taxon>Oxudercinae</taxon>
        <taxon>Periophthalmus</taxon>
    </lineage>
</organism>
<evidence type="ECO:0000256" key="7">
    <source>
        <dbReference type="SAM" id="Phobius"/>
    </source>
</evidence>
<dbReference type="PANTHER" id="PTHR15282:SF9">
    <property type="entry name" value="POTASSIUM VOLTAGE-GATED CHANNEL SUBFAMILY E MEMBER 4"/>
    <property type="match status" value="1"/>
</dbReference>
<protein>
    <submittedName>
        <fullName evidence="8">Uncharacterized protein</fullName>
    </submittedName>
</protein>
<keyword evidence="4 7" id="KW-1133">Transmembrane helix</keyword>
<reference evidence="8" key="1">
    <citation type="submission" date="2025-08" db="UniProtKB">
        <authorList>
            <consortium name="Ensembl"/>
        </authorList>
    </citation>
    <scope>IDENTIFICATION</scope>
</reference>
<feature type="transmembrane region" description="Helical" evidence="7">
    <location>
        <begin position="30"/>
        <end position="53"/>
    </location>
</feature>
<feature type="region of interest" description="Disordered" evidence="6">
    <location>
        <begin position="1"/>
        <end position="23"/>
    </location>
</feature>
<dbReference type="GO" id="GO:0008076">
    <property type="term" value="C:voltage-gated potassium channel complex"/>
    <property type="evidence" value="ECO:0007669"/>
    <property type="project" value="TreeGrafter"/>
</dbReference>
<dbReference type="GO" id="GO:0044325">
    <property type="term" value="F:transmembrane transporter binding"/>
    <property type="evidence" value="ECO:0007669"/>
    <property type="project" value="TreeGrafter"/>
</dbReference>
<comment type="subcellular location">
    <subcellularLocation>
        <location evidence="1">Membrane</location>
        <topology evidence="1">Single-pass membrane protein</topology>
    </subcellularLocation>
</comment>
<evidence type="ECO:0000256" key="3">
    <source>
        <dbReference type="ARBA" id="ARBA00022692"/>
    </source>
</evidence>
<reference evidence="8" key="2">
    <citation type="submission" date="2025-09" db="UniProtKB">
        <authorList>
            <consortium name="Ensembl"/>
        </authorList>
    </citation>
    <scope>IDENTIFICATION</scope>
</reference>
<keyword evidence="5 7" id="KW-0472">Membrane</keyword>
<dbReference type="STRING" id="409849.ENSPMGP00000003242"/>
<feature type="compositionally biased region" description="Polar residues" evidence="6">
    <location>
        <begin position="1"/>
        <end position="21"/>
    </location>
</feature>
<evidence type="ECO:0000256" key="5">
    <source>
        <dbReference type="ARBA" id="ARBA00023136"/>
    </source>
</evidence>